<feature type="domain" description="C2H2-domain containing protein second zinc finger" evidence="2">
    <location>
        <begin position="104"/>
        <end position="135"/>
    </location>
</feature>
<dbReference type="Pfam" id="PF26177">
    <property type="entry name" value="zf_C2H2_17_1st"/>
    <property type="match status" value="1"/>
</dbReference>
<comment type="caution">
    <text evidence="4">The sequence shown here is derived from an EMBL/GenBank/DDBJ whole genome shotgun (WGS) entry which is preliminary data.</text>
</comment>
<dbReference type="AlphaFoldDB" id="W9Z8P7"/>
<evidence type="ECO:0000256" key="1">
    <source>
        <dbReference type="SAM" id="MobiDB-lite"/>
    </source>
</evidence>
<proteinExistence type="predicted"/>
<dbReference type="GeneID" id="19158852"/>
<evidence type="ECO:0000313" key="5">
    <source>
        <dbReference type="Proteomes" id="UP000019484"/>
    </source>
</evidence>
<organism evidence="4 5">
    <name type="scientific">Capronia coronata CBS 617.96</name>
    <dbReference type="NCBI Taxonomy" id="1182541"/>
    <lineage>
        <taxon>Eukaryota</taxon>
        <taxon>Fungi</taxon>
        <taxon>Dikarya</taxon>
        <taxon>Ascomycota</taxon>
        <taxon>Pezizomycotina</taxon>
        <taxon>Eurotiomycetes</taxon>
        <taxon>Chaetothyriomycetidae</taxon>
        <taxon>Chaetothyriales</taxon>
        <taxon>Herpotrichiellaceae</taxon>
        <taxon>Capronia</taxon>
    </lineage>
</organism>
<feature type="compositionally biased region" description="Basic and acidic residues" evidence="1">
    <location>
        <begin position="136"/>
        <end position="148"/>
    </location>
</feature>
<sequence length="209" mass="23995">MSLEVPLPKDEAVDKVKARSDPLYGAKADRNGWYHCPMFSQSKCAHKPTKQRCIYNKYLDSHLRPYRCKFADRPECEDARFSSNACLFRHEREAHGLHNHGLNPFLCKFPDCDRARDGNGFPRRWNQRDHMKRVHDYIEEDSPRDRPTVPDPSKRRKGPATAPTSTPMRRTGSSALARAQAMAGATVNPKHYSPTVSQARYNTPYMYTG</sequence>
<dbReference type="Proteomes" id="UP000019484">
    <property type="component" value="Unassembled WGS sequence"/>
</dbReference>
<dbReference type="InterPro" id="IPR059095">
    <property type="entry name" value="Znf_C2H2_17_2nd"/>
</dbReference>
<feature type="domain" description="C2H2-domain containing protein first zinc finger" evidence="3">
    <location>
        <begin position="64"/>
        <end position="96"/>
    </location>
</feature>
<evidence type="ECO:0000259" key="3">
    <source>
        <dbReference type="Pfam" id="PF26177"/>
    </source>
</evidence>
<reference evidence="4 5" key="1">
    <citation type="submission" date="2013-03" db="EMBL/GenBank/DDBJ databases">
        <title>The Genome Sequence of Capronia coronata CBS 617.96.</title>
        <authorList>
            <consortium name="The Broad Institute Genomics Platform"/>
            <person name="Cuomo C."/>
            <person name="de Hoog S."/>
            <person name="Gorbushina A."/>
            <person name="Walker B."/>
            <person name="Young S.K."/>
            <person name="Zeng Q."/>
            <person name="Gargeya S."/>
            <person name="Fitzgerald M."/>
            <person name="Haas B."/>
            <person name="Abouelleil A."/>
            <person name="Allen A.W."/>
            <person name="Alvarado L."/>
            <person name="Arachchi H.M."/>
            <person name="Berlin A.M."/>
            <person name="Chapman S.B."/>
            <person name="Gainer-Dewar J."/>
            <person name="Goldberg J."/>
            <person name="Griggs A."/>
            <person name="Gujja S."/>
            <person name="Hansen M."/>
            <person name="Howarth C."/>
            <person name="Imamovic A."/>
            <person name="Ireland A."/>
            <person name="Larimer J."/>
            <person name="McCowan C."/>
            <person name="Murphy C."/>
            <person name="Pearson M."/>
            <person name="Poon T.W."/>
            <person name="Priest M."/>
            <person name="Roberts A."/>
            <person name="Saif S."/>
            <person name="Shea T."/>
            <person name="Sisk P."/>
            <person name="Sykes S."/>
            <person name="Wortman J."/>
            <person name="Nusbaum C."/>
            <person name="Birren B."/>
        </authorList>
    </citation>
    <scope>NUCLEOTIDE SEQUENCE [LARGE SCALE GENOMIC DNA]</scope>
    <source>
        <strain evidence="4 5">CBS 617.96</strain>
    </source>
</reference>
<feature type="region of interest" description="Disordered" evidence="1">
    <location>
        <begin position="136"/>
        <end position="196"/>
    </location>
</feature>
<dbReference type="eggNOG" id="ENOG502SNG2">
    <property type="taxonomic scope" value="Eukaryota"/>
</dbReference>
<accession>W9Z8P7</accession>
<name>W9Z8P7_9EURO</name>
<dbReference type="Pfam" id="PF26176">
    <property type="entry name" value="zf_C2H2_17_2"/>
    <property type="match status" value="1"/>
</dbReference>
<dbReference type="InterPro" id="IPR059009">
    <property type="entry name" value="Znf_C2H2_17_1st"/>
</dbReference>
<protein>
    <submittedName>
        <fullName evidence="4">Uncharacterized protein</fullName>
    </submittedName>
</protein>
<evidence type="ECO:0000259" key="2">
    <source>
        <dbReference type="Pfam" id="PF26176"/>
    </source>
</evidence>
<dbReference type="EMBL" id="AMWN01000003">
    <property type="protein sequence ID" value="EXJ90859.1"/>
    <property type="molecule type" value="Genomic_DNA"/>
</dbReference>
<dbReference type="HOGENOM" id="CLU_1315246_0_0_1"/>
<evidence type="ECO:0000313" key="4">
    <source>
        <dbReference type="EMBL" id="EXJ90859.1"/>
    </source>
</evidence>
<keyword evidence="5" id="KW-1185">Reference proteome</keyword>
<dbReference type="RefSeq" id="XP_007723053.1">
    <property type="nucleotide sequence ID" value="XM_007724863.1"/>
</dbReference>
<dbReference type="STRING" id="1182541.W9Z8P7"/>
<gene>
    <name evidence="4" type="ORF">A1O1_03964</name>
</gene>
<dbReference type="Gene3D" id="3.30.160.60">
    <property type="entry name" value="Classic Zinc Finger"/>
    <property type="match status" value="1"/>
</dbReference>
<feature type="compositionally biased region" description="Polar residues" evidence="1">
    <location>
        <begin position="162"/>
        <end position="174"/>
    </location>
</feature>
<dbReference type="OrthoDB" id="5062908at2759"/>